<dbReference type="InterPro" id="IPR002156">
    <property type="entry name" value="RNaseH_domain"/>
</dbReference>
<reference evidence="5" key="1">
    <citation type="journal article" date="2022" name="Int. J. Mol. Sci.">
        <title>Draft Genome of Tanacetum Coccineum: Genomic Comparison of Closely Related Tanacetum-Family Plants.</title>
        <authorList>
            <person name="Yamashiro T."/>
            <person name="Shiraishi A."/>
            <person name="Nakayama K."/>
            <person name="Satake H."/>
        </authorList>
    </citation>
    <scope>NUCLEOTIDE SEQUENCE</scope>
</reference>
<evidence type="ECO:0000313" key="5">
    <source>
        <dbReference type="EMBL" id="GJS98619.1"/>
    </source>
</evidence>
<evidence type="ECO:0000259" key="4">
    <source>
        <dbReference type="Pfam" id="PF17921"/>
    </source>
</evidence>
<keyword evidence="5" id="KW-0548">Nucleotidyltransferase</keyword>
<dbReference type="CDD" id="cd01647">
    <property type="entry name" value="RT_LTR"/>
    <property type="match status" value="1"/>
</dbReference>
<feature type="domain" description="Reverse transcriptase/retrotransposon-derived protein RNase H-like" evidence="3">
    <location>
        <begin position="170"/>
        <end position="253"/>
    </location>
</feature>
<dbReference type="Pfam" id="PF13456">
    <property type="entry name" value="RVT_3"/>
    <property type="match status" value="1"/>
</dbReference>
<organism evidence="5 6">
    <name type="scientific">Tanacetum coccineum</name>
    <dbReference type="NCBI Taxonomy" id="301880"/>
    <lineage>
        <taxon>Eukaryota</taxon>
        <taxon>Viridiplantae</taxon>
        <taxon>Streptophyta</taxon>
        <taxon>Embryophyta</taxon>
        <taxon>Tracheophyta</taxon>
        <taxon>Spermatophyta</taxon>
        <taxon>Magnoliopsida</taxon>
        <taxon>eudicotyledons</taxon>
        <taxon>Gunneridae</taxon>
        <taxon>Pentapetalae</taxon>
        <taxon>asterids</taxon>
        <taxon>campanulids</taxon>
        <taxon>Asterales</taxon>
        <taxon>Asteraceae</taxon>
        <taxon>Asteroideae</taxon>
        <taxon>Anthemideae</taxon>
        <taxon>Anthemidinae</taxon>
        <taxon>Tanacetum</taxon>
    </lineage>
</organism>
<sequence length="527" mass="60138">MAKEDEEKTAFITSQGIFFYTKMPFGLRNTGATYQRLVDQAFHKQIGKNLKVYVDDLVIKSHTEDEIVRDIEETFKTLREINMKLNPKKCTFRVEEEMFLGYKVNTKGLKVCPDKVDTVLSLPSPKCLKYMQKLNGKLASLNRFLAKSAEKSLPFFKTLKKYTKMCYFYWTTEAKEAFKQMKQLIAELPMLTAPMEKEELIVYLAATKETVSAVLMTKREAKQMSIYFVSRALRGPKINYTSMEKLVLALVHANGSGLGLILTKPEGMEFTYALRFRFDATNNKAEYEGLIAGLRIAEQMGVKNLQENVDSRLVANQVNETYVAKEVDMIRYLEKVRILANSFKAFSIKQVPRSENKKADALSKIASTSFAYLSKQVLVEKLKEMSIGEMEVLAVVEEEGDTWMTPIFEYLTKEILPADVKKARAVIRKSQQFAIINGTLYKKSFLGPWLQCVGPLQSNYVLREIHEGSCSIHAGTQSVVAKALRIGYYWPTMHKDARTLIRACQECQVHKSIPRNPQQKLNPITSL</sequence>
<gene>
    <name evidence="5" type="ORF">Tco_0819789</name>
</gene>
<dbReference type="Gene3D" id="3.10.10.10">
    <property type="entry name" value="HIV Type 1 Reverse Transcriptase, subunit A, domain 1"/>
    <property type="match status" value="1"/>
</dbReference>
<dbReference type="InterPro" id="IPR000477">
    <property type="entry name" value="RT_dom"/>
</dbReference>
<evidence type="ECO:0000259" key="2">
    <source>
        <dbReference type="Pfam" id="PF13456"/>
    </source>
</evidence>
<proteinExistence type="predicted"/>
<accession>A0ABQ5A7K2</accession>
<dbReference type="PANTHER" id="PTHR48475">
    <property type="entry name" value="RIBONUCLEASE H"/>
    <property type="match status" value="1"/>
</dbReference>
<dbReference type="InterPro" id="IPR012337">
    <property type="entry name" value="RNaseH-like_sf"/>
</dbReference>
<feature type="domain" description="Integrase zinc-binding" evidence="4">
    <location>
        <begin position="461"/>
        <end position="512"/>
    </location>
</feature>
<dbReference type="SUPFAM" id="SSF56672">
    <property type="entry name" value="DNA/RNA polymerases"/>
    <property type="match status" value="1"/>
</dbReference>
<dbReference type="Proteomes" id="UP001151760">
    <property type="component" value="Unassembled WGS sequence"/>
</dbReference>
<dbReference type="InterPro" id="IPR041577">
    <property type="entry name" value="RT_RNaseH_2"/>
</dbReference>
<dbReference type="InterPro" id="IPR043502">
    <property type="entry name" value="DNA/RNA_pol_sf"/>
</dbReference>
<dbReference type="EMBL" id="BQNB010012058">
    <property type="protein sequence ID" value="GJS98619.1"/>
    <property type="molecule type" value="Genomic_DNA"/>
</dbReference>
<dbReference type="SUPFAM" id="SSF53098">
    <property type="entry name" value="Ribonuclease H-like"/>
    <property type="match status" value="1"/>
</dbReference>
<dbReference type="InterPro" id="IPR041588">
    <property type="entry name" value="Integrase_H2C2"/>
</dbReference>
<keyword evidence="6" id="KW-1185">Reference proteome</keyword>
<dbReference type="Pfam" id="PF17919">
    <property type="entry name" value="RT_RNaseH_2"/>
    <property type="match status" value="1"/>
</dbReference>
<feature type="domain" description="Reverse transcriptase" evidence="1">
    <location>
        <begin position="2"/>
        <end position="104"/>
    </location>
</feature>
<dbReference type="PANTHER" id="PTHR48475:SF2">
    <property type="entry name" value="RIBONUCLEASE H"/>
    <property type="match status" value="1"/>
</dbReference>
<protein>
    <submittedName>
        <fullName evidence="5">Reverse transcriptase domain-containing protein</fullName>
    </submittedName>
</protein>
<dbReference type="Gene3D" id="1.10.340.70">
    <property type="match status" value="1"/>
</dbReference>
<comment type="caution">
    <text evidence="5">The sequence shown here is derived from an EMBL/GenBank/DDBJ whole genome shotgun (WGS) entry which is preliminary data.</text>
</comment>
<dbReference type="Pfam" id="PF00078">
    <property type="entry name" value="RVT_1"/>
    <property type="match status" value="1"/>
</dbReference>
<dbReference type="InterPro" id="IPR043128">
    <property type="entry name" value="Rev_trsase/Diguanyl_cyclase"/>
</dbReference>
<keyword evidence="5" id="KW-0808">Transferase</keyword>
<feature type="domain" description="RNase H type-1" evidence="2">
    <location>
        <begin position="254"/>
        <end position="364"/>
    </location>
</feature>
<dbReference type="Gene3D" id="3.30.70.270">
    <property type="match status" value="2"/>
</dbReference>
<evidence type="ECO:0000259" key="1">
    <source>
        <dbReference type="Pfam" id="PF00078"/>
    </source>
</evidence>
<keyword evidence="5" id="KW-0695">RNA-directed DNA polymerase</keyword>
<dbReference type="Gene3D" id="3.30.420.10">
    <property type="entry name" value="Ribonuclease H-like superfamily/Ribonuclease H"/>
    <property type="match status" value="1"/>
</dbReference>
<reference evidence="5" key="2">
    <citation type="submission" date="2022-01" db="EMBL/GenBank/DDBJ databases">
        <authorList>
            <person name="Yamashiro T."/>
            <person name="Shiraishi A."/>
            <person name="Satake H."/>
            <person name="Nakayama K."/>
        </authorList>
    </citation>
    <scope>NUCLEOTIDE SEQUENCE</scope>
</reference>
<dbReference type="InterPro" id="IPR036397">
    <property type="entry name" value="RNaseH_sf"/>
</dbReference>
<dbReference type="CDD" id="cd09279">
    <property type="entry name" value="RNase_HI_like"/>
    <property type="match status" value="1"/>
</dbReference>
<dbReference type="GO" id="GO:0003964">
    <property type="term" value="F:RNA-directed DNA polymerase activity"/>
    <property type="evidence" value="ECO:0007669"/>
    <property type="project" value="UniProtKB-KW"/>
</dbReference>
<evidence type="ECO:0000259" key="3">
    <source>
        <dbReference type="Pfam" id="PF17919"/>
    </source>
</evidence>
<name>A0ABQ5A7K2_9ASTR</name>
<evidence type="ECO:0000313" key="6">
    <source>
        <dbReference type="Proteomes" id="UP001151760"/>
    </source>
</evidence>
<dbReference type="Pfam" id="PF17921">
    <property type="entry name" value="Integrase_H2C2"/>
    <property type="match status" value="1"/>
</dbReference>